<accession>A0A917UT59</accession>
<evidence type="ECO:0000256" key="10">
    <source>
        <dbReference type="ARBA" id="ARBA00022989"/>
    </source>
</evidence>
<name>A0A917UT59_9PSED</name>
<dbReference type="InterPro" id="IPR029016">
    <property type="entry name" value="GAF-like_dom_sf"/>
</dbReference>
<dbReference type="Gene3D" id="3.30.565.10">
    <property type="entry name" value="Histidine kinase-like ATPase, C-terminal domain"/>
    <property type="match status" value="1"/>
</dbReference>
<dbReference type="GO" id="GO:0005524">
    <property type="term" value="F:ATP binding"/>
    <property type="evidence" value="ECO:0007669"/>
    <property type="project" value="UniProtKB-KW"/>
</dbReference>
<dbReference type="Pfam" id="PF13493">
    <property type="entry name" value="DUF4118"/>
    <property type="match status" value="1"/>
</dbReference>
<comment type="catalytic activity">
    <reaction evidence="1">
        <text>ATP + protein L-histidine = ADP + protein N-phospho-L-histidine.</text>
        <dbReference type="EC" id="2.7.13.3"/>
    </reaction>
</comment>
<dbReference type="PANTHER" id="PTHR45569:SF1">
    <property type="entry name" value="SENSOR PROTEIN KDPD"/>
    <property type="match status" value="1"/>
</dbReference>
<evidence type="ECO:0000256" key="5">
    <source>
        <dbReference type="ARBA" id="ARBA00022679"/>
    </source>
</evidence>
<dbReference type="EMBL" id="BMPO01000001">
    <property type="protein sequence ID" value="GGJ83204.1"/>
    <property type="molecule type" value="Genomic_DNA"/>
</dbReference>
<keyword evidence="9" id="KW-0067">ATP-binding</keyword>
<dbReference type="Gene3D" id="1.20.120.620">
    <property type="entry name" value="Backbone structure of the membrane domain of e. Coli histidine kinase receptor kdpd"/>
    <property type="match status" value="1"/>
</dbReference>
<dbReference type="InterPro" id="IPR005467">
    <property type="entry name" value="His_kinase_dom"/>
</dbReference>
<dbReference type="Gene3D" id="3.30.450.40">
    <property type="match status" value="1"/>
</dbReference>
<dbReference type="InterPro" id="IPR052023">
    <property type="entry name" value="Histidine_kinase_KdpD"/>
</dbReference>
<evidence type="ECO:0000256" key="11">
    <source>
        <dbReference type="ARBA" id="ARBA00023012"/>
    </source>
</evidence>
<evidence type="ECO:0000256" key="3">
    <source>
        <dbReference type="ARBA" id="ARBA00012438"/>
    </source>
</evidence>
<keyword evidence="4" id="KW-0597">Phosphoprotein</keyword>
<dbReference type="GO" id="GO:0000155">
    <property type="term" value="F:phosphorelay sensor kinase activity"/>
    <property type="evidence" value="ECO:0007669"/>
    <property type="project" value="InterPro"/>
</dbReference>
<dbReference type="InterPro" id="IPR003661">
    <property type="entry name" value="HisK_dim/P_dom"/>
</dbReference>
<sequence>MRQEHGAERSSVQPGDDVISTKRNYAMAAAAAGVAALIALVVSRFLDLPNISLVFLVAVLLVAIRSSKGPALLCAGLSFVIYGFQFLPPHGSVFIHREQDLLTLLFFLLVAVLTGDLAARHKRQYVQLQAAQRETQALLRFSERLASATDLATLLQLLGQRLGPEGVALRLVRVEAGTVQALAGNVDALTELERITACWAWTHGKPGGYDSHNLPHPHWWWWPVSSSEEPLALLGVRSLSAARLDDRLRCVVESSLHTFSLAVARIQLTQALADERIRAAAEQLRSALLASVSHDLRTPLTVLRGAIDTLALLDERLPSSERQELLRDTRLETERLDRYIQNLLDMTRLGQGALHLERDWVTPSDLLAAALQRLTPLLGSLQLKTEVPVALPLVYVQAALIEQALVNVIENAIRFSPVNGTIEARIFVAEDEVGFAICDQGPGIPEADQDRIFDMFYTAARGDRGGQGTGLGLSICKGMVVAHGGQVSVMPASGQGTCITLHLPVDEQPVGESEEGSTGCE</sequence>
<dbReference type="InterPro" id="IPR004358">
    <property type="entry name" value="Sig_transdc_His_kin-like_C"/>
</dbReference>
<dbReference type="Pfam" id="PF02518">
    <property type="entry name" value="HATPase_c"/>
    <property type="match status" value="1"/>
</dbReference>
<dbReference type="GO" id="GO:0005886">
    <property type="term" value="C:plasma membrane"/>
    <property type="evidence" value="ECO:0007669"/>
    <property type="project" value="TreeGrafter"/>
</dbReference>
<keyword evidence="7" id="KW-0547">Nucleotide-binding</keyword>
<feature type="transmembrane region" description="Helical" evidence="13">
    <location>
        <begin position="25"/>
        <end position="42"/>
    </location>
</feature>
<keyword evidence="12 13" id="KW-0472">Membrane</keyword>
<reference evidence="15" key="1">
    <citation type="journal article" date="2014" name="Int. J. Syst. Evol. Microbiol.">
        <title>Complete genome sequence of Corynebacterium casei LMG S-19264T (=DSM 44701T), isolated from a smear-ripened cheese.</title>
        <authorList>
            <consortium name="US DOE Joint Genome Institute (JGI-PGF)"/>
            <person name="Walter F."/>
            <person name="Albersmeier A."/>
            <person name="Kalinowski J."/>
            <person name="Ruckert C."/>
        </authorList>
    </citation>
    <scope>NUCLEOTIDE SEQUENCE</scope>
    <source>
        <strain evidence="15">JCM 30078</strain>
    </source>
</reference>
<dbReference type="InterPro" id="IPR038318">
    <property type="entry name" value="KdpD_sf"/>
</dbReference>
<evidence type="ECO:0000256" key="6">
    <source>
        <dbReference type="ARBA" id="ARBA00022692"/>
    </source>
</evidence>
<evidence type="ECO:0000256" key="13">
    <source>
        <dbReference type="SAM" id="Phobius"/>
    </source>
</evidence>
<evidence type="ECO:0000256" key="12">
    <source>
        <dbReference type="ARBA" id="ARBA00023136"/>
    </source>
</evidence>
<keyword evidence="10 13" id="KW-1133">Transmembrane helix</keyword>
<dbReference type="EC" id="2.7.13.3" evidence="3"/>
<dbReference type="PANTHER" id="PTHR45569">
    <property type="entry name" value="SENSOR PROTEIN KDPD"/>
    <property type="match status" value="1"/>
</dbReference>
<evidence type="ECO:0000256" key="8">
    <source>
        <dbReference type="ARBA" id="ARBA00022777"/>
    </source>
</evidence>
<proteinExistence type="predicted"/>
<organism evidence="15 16">
    <name type="scientific">Pseudomonas matsuisoli</name>
    <dbReference type="NCBI Taxonomy" id="1515666"/>
    <lineage>
        <taxon>Bacteria</taxon>
        <taxon>Pseudomonadati</taxon>
        <taxon>Pseudomonadota</taxon>
        <taxon>Gammaproteobacteria</taxon>
        <taxon>Pseudomonadales</taxon>
        <taxon>Pseudomonadaceae</taxon>
        <taxon>Pseudomonas</taxon>
    </lineage>
</organism>
<keyword evidence="11" id="KW-0902">Two-component regulatory system</keyword>
<comment type="caution">
    <text evidence="15">The sequence shown here is derived from an EMBL/GenBank/DDBJ whole genome shotgun (WGS) entry which is preliminary data.</text>
</comment>
<keyword evidence="16" id="KW-1185">Reference proteome</keyword>
<evidence type="ECO:0000259" key="14">
    <source>
        <dbReference type="PROSITE" id="PS50109"/>
    </source>
</evidence>
<dbReference type="Pfam" id="PF00512">
    <property type="entry name" value="HisKA"/>
    <property type="match status" value="1"/>
</dbReference>
<dbReference type="AlphaFoldDB" id="A0A917UT59"/>
<gene>
    <name evidence="15" type="ORF">GCM10009304_06550</name>
</gene>
<dbReference type="InterPro" id="IPR036890">
    <property type="entry name" value="HATPase_C_sf"/>
</dbReference>
<dbReference type="InterPro" id="IPR003594">
    <property type="entry name" value="HATPase_dom"/>
</dbReference>
<dbReference type="InterPro" id="IPR036097">
    <property type="entry name" value="HisK_dim/P_sf"/>
</dbReference>
<dbReference type="PRINTS" id="PR00344">
    <property type="entry name" value="BCTRLSENSOR"/>
</dbReference>
<protein>
    <recommendedName>
        <fullName evidence="3">histidine kinase</fullName>
        <ecNumber evidence="3">2.7.13.3</ecNumber>
    </recommendedName>
</protein>
<feature type="domain" description="Histidine kinase" evidence="14">
    <location>
        <begin position="291"/>
        <end position="507"/>
    </location>
</feature>
<dbReference type="Proteomes" id="UP000635983">
    <property type="component" value="Unassembled WGS sequence"/>
</dbReference>
<dbReference type="PROSITE" id="PS50109">
    <property type="entry name" value="HIS_KIN"/>
    <property type="match status" value="1"/>
</dbReference>
<keyword evidence="5" id="KW-0808">Transferase</keyword>
<dbReference type="SMART" id="SM00388">
    <property type="entry name" value="HisKA"/>
    <property type="match status" value="1"/>
</dbReference>
<dbReference type="RefSeq" id="WP_188981690.1">
    <property type="nucleotide sequence ID" value="NZ_BMPO01000001.1"/>
</dbReference>
<dbReference type="Gene3D" id="1.10.287.130">
    <property type="match status" value="1"/>
</dbReference>
<evidence type="ECO:0000256" key="2">
    <source>
        <dbReference type="ARBA" id="ARBA00004141"/>
    </source>
</evidence>
<evidence type="ECO:0000313" key="16">
    <source>
        <dbReference type="Proteomes" id="UP000635983"/>
    </source>
</evidence>
<comment type="subcellular location">
    <subcellularLocation>
        <location evidence="2">Membrane</location>
        <topology evidence="2">Multi-pass membrane protein</topology>
    </subcellularLocation>
</comment>
<feature type="transmembrane region" description="Helical" evidence="13">
    <location>
        <begin position="71"/>
        <end position="89"/>
    </location>
</feature>
<keyword evidence="8" id="KW-0418">Kinase</keyword>
<reference evidence="15" key="2">
    <citation type="submission" date="2020-09" db="EMBL/GenBank/DDBJ databases">
        <authorList>
            <person name="Sun Q."/>
            <person name="Ohkuma M."/>
        </authorList>
    </citation>
    <scope>NUCLEOTIDE SEQUENCE</scope>
    <source>
        <strain evidence="15">JCM 30078</strain>
    </source>
</reference>
<feature type="transmembrane region" description="Helical" evidence="13">
    <location>
        <begin position="101"/>
        <end position="119"/>
    </location>
</feature>
<evidence type="ECO:0000256" key="7">
    <source>
        <dbReference type="ARBA" id="ARBA00022741"/>
    </source>
</evidence>
<dbReference type="CDD" id="cd00075">
    <property type="entry name" value="HATPase"/>
    <property type="match status" value="1"/>
</dbReference>
<keyword evidence="6 13" id="KW-0812">Transmembrane</keyword>
<dbReference type="SUPFAM" id="SSF47384">
    <property type="entry name" value="Homodimeric domain of signal transducing histidine kinase"/>
    <property type="match status" value="1"/>
</dbReference>
<evidence type="ECO:0000256" key="1">
    <source>
        <dbReference type="ARBA" id="ARBA00000085"/>
    </source>
</evidence>
<evidence type="ECO:0000313" key="15">
    <source>
        <dbReference type="EMBL" id="GGJ83204.1"/>
    </source>
</evidence>
<dbReference type="SMART" id="SM00387">
    <property type="entry name" value="HATPase_c"/>
    <property type="match status" value="1"/>
</dbReference>
<dbReference type="CDD" id="cd00082">
    <property type="entry name" value="HisKA"/>
    <property type="match status" value="1"/>
</dbReference>
<evidence type="ECO:0000256" key="9">
    <source>
        <dbReference type="ARBA" id="ARBA00022840"/>
    </source>
</evidence>
<dbReference type="InterPro" id="IPR025201">
    <property type="entry name" value="KdpD_TM"/>
</dbReference>
<dbReference type="SUPFAM" id="SSF55874">
    <property type="entry name" value="ATPase domain of HSP90 chaperone/DNA topoisomerase II/histidine kinase"/>
    <property type="match status" value="1"/>
</dbReference>
<evidence type="ECO:0000256" key="4">
    <source>
        <dbReference type="ARBA" id="ARBA00022553"/>
    </source>
</evidence>